<comment type="caution">
    <text evidence="2">The sequence shown here is derived from an EMBL/GenBank/DDBJ whole genome shotgun (WGS) entry which is preliminary data.</text>
</comment>
<proteinExistence type="predicted"/>
<dbReference type="EMBL" id="JAGGKQ010000028">
    <property type="protein sequence ID" value="MBP1923729.1"/>
    <property type="molecule type" value="Genomic_DNA"/>
</dbReference>
<dbReference type="AlphaFoldDB" id="A0A8T4GJ32"/>
<dbReference type="Proteomes" id="UP000823588">
    <property type="component" value="Unassembled WGS sequence"/>
</dbReference>
<accession>A0A8T4GJ32</accession>
<reference evidence="2" key="1">
    <citation type="submission" date="2021-03" db="EMBL/GenBank/DDBJ databases">
        <title>Genomic Encyclopedia of Type Strains, Phase IV (KMG-IV): sequencing the most valuable type-strain genomes for metagenomic binning, comparative biology and taxonomic classification.</title>
        <authorList>
            <person name="Goeker M."/>
        </authorList>
    </citation>
    <scope>NUCLEOTIDE SEQUENCE</scope>
    <source>
        <strain evidence="2">DSM 23564</strain>
    </source>
</reference>
<evidence type="ECO:0000313" key="3">
    <source>
        <dbReference type="Proteomes" id="UP000823588"/>
    </source>
</evidence>
<name>A0A8T4GJ32_9EURY</name>
<keyword evidence="3" id="KW-1185">Reference proteome</keyword>
<sequence>MDTHDSSDVAASREQVDAEYDRTAANRERDRREFIDRLARGDT</sequence>
<evidence type="ECO:0000256" key="1">
    <source>
        <dbReference type="SAM" id="MobiDB-lite"/>
    </source>
</evidence>
<dbReference type="RefSeq" id="WP_280901335.1">
    <property type="nucleotide sequence ID" value="NZ_JAGGKQ010000028.1"/>
</dbReference>
<feature type="region of interest" description="Disordered" evidence="1">
    <location>
        <begin position="1"/>
        <end position="43"/>
    </location>
</feature>
<organism evidence="2 3">
    <name type="scientific">Halorubrum alkaliphilum</name>
    <dbReference type="NCBI Taxonomy" id="261290"/>
    <lineage>
        <taxon>Archaea</taxon>
        <taxon>Methanobacteriati</taxon>
        <taxon>Methanobacteriota</taxon>
        <taxon>Stenosarchaea group</taxon>
        <taxon>Halobacteria</taxon>
        <taxon>Halobacteriales</taxon>
        <taxon>Haloferacaceae</taxon>
        <taxon>Halorubrum</taxon>
    </lineage>
</organism>
<feature type="compositionally biased region" description="Basic and acidic residues" evidence="1">
    <location>
        <begin position="14"/>
        <end position="43"/>
    </location>
</feature>
<evidence type="ECO:0000313" key="2">
    <source>
        <dbReference type="EMBL" id="MBP1923729.1"/>
    </source>
</evidence>
<protein>
    <submittedName>
        <fullName evidence="2">Uncharacterized protein</fullName>
    </submittedName>
</protein>
<gene>
    <name evidence="2" type="ORF">J2751_002774</name>
</gene>